<dbReference type="EMBL" id="CM010716">
    <property type="protein sequence ID" value="RZC51095.1"/>
    <property type="molecule type" value="Genomic_DNA"/>
</dbReference>
<name>A0A4Y7IUI7_PAPSO</name>
<reference evidence="1 2" key="1">
    <citation type="journal article" date="2018" name="Science">
        <title>The opium poppy genome and morphinan production.</title>
        <authorList>
            <person name="Guo L."/>
            <person name="Winzer T."/>
            <person name="Yang X."/>
            <person name="Li Y."/>
            <person name="Ning Z."/>
            <person name="He Z."/>
            <person name="Teodor R."/>
            <person name="Lu Y."/>
            <person name="Bowser T.A."/>
            <person name="Graham I.A."/>
            <person name="Ye K."/>
        </authorList>
    </citation>
    <scope>NUCLEOTIDE SEQUENCE [LARGE SCALE GENOMIC DNA]</scope>
    <source>
        <strain evidence="2">cv. HN1</strain>
        <tissue evidence="1">Leaves</tissue>
    </source>
</reference>
<gene>
    <name evidence="1" type="ORF">C5167_019521</name>
</gene>
<accession>A0A4Y7IUI7</accession>
<dbReference type="AlphaFoldDB" id="A0A4Y7IUI7"/>
<keyword evidence="2" id="KW-1185">Reference proteome</keyword>
<evidence type="ECO:0000313" key="2">
    <source>
        <dbReference type="Proteomes" id="UP000316621"/>
    </source>
</evidence>
<sequence>KRFHFKTFTSSSNRRRGKINEAKDFNILNQTPIDVHKFLATHFVVQIPQITVICDALLSSNFAFDRGKKFEPMFRDSLGKSQDVYSLNSCQNHMFTGMIDFGLLHMCASSEECFYGGLHFAPVIFNHRKQFEAINSDKYTRLIFDRGRECDESVSMDKYNDDFDGDDYCDNELYVKRTKRSQGTGCSTAARIFSIGATLATLALPWYSFIKIQWVLCLLKRVQ</sequence>
<feature type="non-terminal residue" evidence="1">
    <location>
        <position position="1"/>
    </location>
</feature>
<evidence type="ECO:0000313" key="1">
    <source>
        <dbReference type="EMBL" id="RZC51095.1"/>
    </source>
</evidence>
<dbReference type="Proteomes" id="UP000316621">
    <property type="component" value="Chromosome 2"/>
</dbReference>
<proteinExistence type="predicted"/>
<organism evidence="1 2">
    <name type="scientific">Papaver somniferum</name>
    <name type="common">Opium poppy</name>
    <dbReference type="NCBI Taxonomy" id="3469"/>
    <lineage>
        <taxon>Eukaryota</taxon>
        <taxon>Viridiplantae</taxon>
        <taxon>Streptophyta</taxon>
        <taxon>Embryophyta</taxon>
        <taxon>Tracheophyta</taxon>
        <taxon>Spermatophyta</taxon>
        <taxon>Magnoliopsida</taxon>
        <taxon>Ranunculales</taxon>
        <taxon>Papaveraceae</taxon>
        <taxon>Papaveroideae</taxon>
        <taxon>Papaver</taxon>
    </lineage>
</organism>
<dbReference type="Gramene" id="RZC51095">
    <property type="protein sequence ID" value="RZC51095"/>
    <property type="gene ID" value="C5167_019521"/>
</dbReference>
<protein>
    <submittedName>
        <fullName evidence="1">Uncharacterized protein</fullName>
    </submittedName>
</protein>